<sequence length="171" mass="18528">MLVCASSAATERKTVPPIVSAAPRANDKLSRSVPYLGRARSADTHRSPPAEVLGHRCPVLSTTSTTTPCMSSPPFVAWSNARKSPPAYGDWRVKIALQPNERNVEPNVGGYCLRFVRPTDRFRSVSRREFRSLSFAPTQPTAKLIPEPQQCGSSIGGGFASFSTARFPGHS</sequence>
<dbReference type="EnsemblMetazoa" id="ASIC018559-RA">
    <property type="protein sequence ID" value="ASIC018559-PA"/>
    <property type="gene ID" value="ASIC018559"/>
</dbReference>
<accession>A0A084WJX5</accession>
<name>A0A084WJX5_ANOSI</name>
<evidence type="ECO:0000313" key="1">
    <source>
        <dbReference type="EMBL" id="KFB50519.1"/>
    </source>
</evidence>
<dbReference type="EMBL" id="ATLV01024081">
    <property type="status" value="NOT_ANNOTATED_CDS"/>
    <property type="molecule type" value="Genomic_DNA"/>
</dbReference>
<dbReference type="Proteomes" id="UP000030765">
    <property type="component" value="Unassembled WGS sequence"/>
</dbReference>
<reference evidence="2" key="2">
    <citation type="submission" date="2020-05" db="UniProtKB">
        <authorList>
            <consortium name="EnsemblMetazoa"/>
        </authorList>
    </citation>
    <scope>IDENTIFICATION</scope>
</reference>
<dbReference type="EMBL" id="KE525348">
    <property type="protein sequence ID" value="KFB50519.1"/>
    <property type="molecule type" value="Genomic_DNA"/>
</dbReference>
<protein>
    <submittedName>
        <fullName evidence="1 2">Uncharacterized protein</fullName>
    </submittedName>
</protein>
<organism evidence="1">
    <name type="scientific">Anopheles sinensis</name>
    <name type="common">Mosquito</name>
    <dbReference type="NCBI Taxonomy" id="74873"/>
    <lineage>
        <taxon>Eukaryota</taxon>
        <taxon>Metazoa</taxon>
        <taxon>Ecdysozoa</taxon>
        <taxon>Arthropoda</taxon>
        <taxon>Hexapoda</taxon>
        <taxon>Insecta</taxon>
        <taxon>Pterygota</taxon>
        <taxon>Neoptera</taxon>
        <taxon>Endopterygota</taxon>
        <taxon>Diptera</taxon>
        <taxon>Nematocera</taxon>
        <taxon>Culicoidea</taxon>
        <taxon>Culicidae</taxon>
        <taxon>Anophelinae</taxon>
        <taxon>Anopheles</taxon>
    </lineage>
</organism>
<evidence type="ECO:0000313" key="2">
    <source>
        <dbReference type="EnsemblMetazoa" id="ASIC018559-PA"/>
    </source>
</evidence>
<keyword evidence="3" id="KW-1185">Reference proteome</keyword>
<gene>
    <name evidence="1" type="ORF">ZHAS_00018559</name>
</gene>
<dbReference type="AlphaFoldDB" id="A0A084WJX5"/>
<dbReference type="VEuPathDB" id="VectorBase:ASIC018559"/>
<evidence type="ECO:0000313" key="3">
    <source>
        <dbReference type="Proteomes" id="UP000030765"/>
    </source>
</evidence>
<proteinExistence type="predicted"/>
<reference evidence="1 3" key="1">
    <citation type="journal article" date="2014" name="BMC Genomics">
        <title>Genome sequence of Anopheles sinensis provides insight into genetics basis of mosquito competence for malaria parasites.</title>
        <authorList>
            <person name="Zhou D."/>
            <person name="Zhang D."/>
            <person name="Ding G."/>
            <person name="Shi L."/>
            <person name="Hou Q."/>
            <person name="Ye Y."/>
            <person name="Xu Y."/>
            <person name="Zhou H."/>
            <person name="Xiong C."/>
            <person name="Li S."/>
            <person name="Yu J."/>
            <person name="Hong S."/>
            <person name="Yu X."/>
            <person name="Zou P."/>
            <person name="Chen C."/>
            <person name="Chang X."/>
            <person name="Wang W."/>
            <person name="Lv Y."/>
            <person name="Sun Y."/>
            <person name="Ma L."/>
            <person name="Shen B."/>
            <person name="Zhu C."/>
        </authorList>
    </citation>
    <scope>NUCLEOTIDE SEQUENCE [LARGE SCALE GENOMIC DNA]</scope>
</reference>